<evidence type="ECO:0000259" key="5">
    <source>
        <dbReference type="PROSITE" id="PS50975"/>
    </source>
</evidence>
<proteinExistence type="predicted"/>
<dbReference type="InterPro" id="IPR020562">
    <property type="entry name" value="PRibGlycinamide_synth_N"/>
</dbReference>
<dbReference type="Gene3D" id="3.40.50.20">
    <property type="match status" value="1"/>
</dbReference>
<dbReference type="GO" id="GO:0005524">
    <property type="term" value="F:ATP binding"/>
    <property type="evidence" value="ECO:0007669"/>
    <property type="project" value="UniProtKB-UniRule"/>
</dbReference>
<dbReference type="PROSITE" id="PS50975">
    <property type="entry name" value="ATP_GRASP"/>
    <property type="match status" value="1"/>
</dbReference>
<evidence type="ECO:0000256" key="3">
    <source>
        <dbReference type="ARBA" id="ARBA00022840"/>
    </source>
</evidence>
<sequence length="550" mass="60153">MKRIAILISNVGKGSNLQAIVDAVNSKKINAKIVAVISDTNDAIGLKHAINNKIPIKICANKKDLPQVLKRLKPDYIALAGWKQIILDEVIEFYPNQILNLHPGLIPNSVKSKVLAPDGTNTLWNKGLLAEKAVQNFLDKKSTYAGSSIHLLTKEFDFGPVLERAFEKIKKNDTVKTLYARLKNKEHEIYIKALQKLTNAISQDAAVLIIDGGGRAHALVNKYLQSKHVKRVIAIPGNDLMTLSKNVKTYPQIKTTDIKQIVNICKKENVDLVDVAQDDAIAAGLVDTLVKSGLKVFGPTKAAGRVEWDKAWARNFMKKFKIPHPAFKICKSQKEGVEFINSQREGTWYIKAAGLAAGKGALLASSNSEAQDAIKQMKKFGNAGRIFLIEKCINGEEFSSFAIVNGKKFAIIGHAQDHKTVFDGNVGPNTGGMGCSSPPMVITAKIGEQIKSIFQKTVGGLVKVGRPYLGMLYLGGIIDKSGKVFVIEFNARWGDPEAQVILPSVKNDLFELVTQTILGKIPKITKDNSYRVVVTAASRGYPINHSKVIG</sequence>
<keyword evidence="1 6" id="KW-0436">Ligase</keyword>
<dbReference type="EMBL" id="MFBA01000024">
    <property type="protein sequence ID" value="OGD85522.1"/>
    <property type="molecule type" value="Genomic_DNA"/>
</dbReference>
<dbReference type="NCBIfam" id="TIGR00877">
    <property type="entry name" value="purD"/>
    <property type="match status" value="1"/>
</dbReference>
<keyword evidence="3 4" id="KW-0067">ATP-binding</keyword>
<dbReference type="GO" id="GO:0046872">
    <property type="term" value="F:metal ion binding"/>
    <property type="evidence" value="ECO:0007669"/>
    <property type="project" value="InterPro"/>
</dbReference>
<evidence type="ECO:0000313" key="7">
    <source>
        <dbReference type="Proteomes" id="UP000177069"/>
    </source>
</evidence>
<dbReference type="InterPro" id="IPR016185">
    <property type="entry name" value="PreATP-grasp_dom_sf"/>
</dbReference>
<organism evidence="6 7">
    <name type="scientific">Candidatus Curtissbacteria bacterium RIFCSPHIGHO2_01_FULL_41_13</name>
    <dbReference type="NCBI Taxonomy" id="1797745"/>
    <lineage>
        <taxon>Bacteria</taxon>
        <taxon>Candidatus Curtissiibacteriota</taxon>
    </lineage>
</organism>
<dbReference type="InterPro" id="IPR036477">
    <property type="entry name" value="Formyl_transf_N_sf"/>
</dbReference>
<dbReference type="InterPro" id="IPR011761">
    <property type="entry name" value="ATP-grasp"/>
</dbReference>
<dbReference type="GO" id="GO:0004637">
    <property type="term" value="F:phosphoribosylamine-glycine ligase activity"/>
    <property type="evidence" value="ECO:0007669"/>
    <property type="project" value="InterPro"/>
</dbReference>
<accession>A0A1F5G0Y0</accession>
<name>A0A1F5G0Y0_9BACT</name>
<dbReference type="InterPro" id="IPR013815">
    <property type="entry name" value="ATP_grasp_subdomain_1"/>
</dbReference>
<dbReference type="InterPro" id="IPR002376">
    <property type="entry name" value="Formyl_transf_N"/>
</dbReference>
<dbReference type="Gene3D" id="3.30.1490.20">
    <property type="entry name" value="ATP-grasp fold, A domain"/>
    <property type="match status" value="1"/>
</dbReference>
<dbReference type="SUPFAM" id="SSF52440">
    <property type="entry name" value="PreATP-grasp domain"/>
    <property type="match status" value="1"/>
</dbReference>
<dbReference type="PANTHER" id="PTHR43472">
    <property type="entry name" value="PHOSPHORIBOSYLAMINE--GLYCINE LIGASE"/>
    <property type="match status" value="1"/>
</dbReference>
<dbReference type="Pfam" id="PF00551">
    <property type="entry name" value="Formyl_trans_N"/>
    <property type="match status" value="1"/>
</dbReference>
<dbReference type="PANTHER" id="PTHR43472:SF1">
    <property type="entry name" value="PHOSPHORIBOSYLAMINE--GLYCINE LIGASE, CHLOROPLASTIC"/>
    <property type="match status" value="1"/>
</dbReference>
<evidence type="ECO:0000256" key="1">
    <source>
        <dbReference type="ARBA" id="ARBA00022598"/>
    </source>
</evidence>
<dbReference type="SUPFAM" id="SSF56059">
    <property type="entry name" value="Glutathione synthetase ATP-binding domain-like"/>
    <property type="match status" value="1"/>
</dbReference>
<feature type="domain" description="ATP-grasp" evidence="5">
    <location>
        <begin position="314"/>
        <end position="518"/>
    </location>
</feature>
<evidence type="ECO:0000313" key="6">
    <source>
        <dbReference type="EMBL" id="OGD85522.1"/>
    </source>
</evidence>
<comment type="caution">
    <text evidence="6">The sequence shown here is derived from an EMBL/GenBank/DDBJ whole genome shotgun (WGS) entry which is preliminary data.</text>
</comment>
<evidence type="ECO:0000256" key="2">
    <source>
        <dbReference type="ARBA" id="ARBA00022741"/>
    </source>
</evidence>
<dbReference type="Pfam" id="PF01071">
    <property type="entry name" value="GARS_A"/>
    <property type="match status" value="1"/>
</dbReference>
<dbReference type="GO" id="GO:0009113">
    <property type="term" value="P:purine nucleobase biosynthetic process"/>
    <property type="evidence" value="ECO:0007669"/>
    <property type="project" value="InterPro"/>
</dbReference>
<keyword evidence="2 4" id="KW-0547">Nucleotide-binding</keyword>
<dbReference type="InterPro" id="IPR020561">
    <property type="entry name" value="PRibGlycinamid_synth_ATP-grasp"/>
</dbReference>
<feature type="non-terminal residue" evidence="6">
    <location>
        <position position="550"/>
    </location>
</feature>
<dbReference type="Pfam" id="PF02844">
    <property type="entry name" value="GARS_N"/>
    <property type="match status" value="1"/>
</dbReference>
<dbReference type="Gene3D" id="3.30.470.20">
    <property type="entry name" value="ATP-grasp fold, B domain"/>
    <property type="match status" value="1"/>
</dbReference>
<reference evidence="6 7" key="1">
    <citation type="journal article" date="2016" name="Nat. Commun.">
        <title>Thousands of microbial genomes shed light on interconnected biogeochemical processes in an aquifer system.</title>
        <authorList>
            <person name="Anantharaman K."/>
            <person name="Brown C.T."/>
            <person name="Hug L.A."/>
            <person name="Sharon I."/>
            <person name="Castelle C.J."/>
            <person name="Probst A.J."/>
            <person name="Thomas B.C."/>
            <person name="Singh A."/>
            <person name="Wilkins M.J."/>
            <person name="Karaoz U."/>
            <person name="Brodie E.L."/>
            <person name="Williams K.H."/>
            <person name="Hubbard S.S."/>
            <person name="Banfield J.F."/>
        </authorList>
    </citation>
    <scope>NUCLEOTIDE SEQUENCE [LARGE SCALE GENOMIC DNA]</scope>
</reference>
<dbReference type="InterPro" id="IPR000115">
    <property type="entry name" value="PRibGlycinamide_synth"/>
</dbReference>
<dbReference type="Gene3D" id="3.40.50.170">
    <property type="entry name" value="Formyl transferase, N-terminal domain"/>
    <property type="match status" value="1"/>
</dbReference>
<dbReference type="SMART" id="SM01209">
    <property type="entry name" value="GARS_A"/>
    <property type="match status" value="1"/>
</dbReference>
<gene>
    <name evidence="6" type="ORF">A2696_00685</name>
</gene>
<evidence type="ECO:0000256" key="4">
    <source>
        <dbReference type="PROSITE-ProRule" id="PRU00409"/>
    </source>
</evidence>
<dbReference type="SUPFAM" id="SSF53328">
    <property type="entry name" value="Formyltransferase"/>
    <property type="match status" value="1"/>
</dbReference>
<protein>
    <submittedName>
        <fullName evidence="6">Phosphoribosylamine--glycine ligase</fullName>
    </submittedName>
</protein>
<dbReference type="AlphaFoldDB" id="A0A1F5G0Y0"/>
<dbReference type="Proteomes" id="UP000177069">
    <property type="component" value="Unassembled WGS sequence"/>
</dbReference>